<dbReference type="AlphaFoldDB" id="A0AAW0A4A0"/>
<accession>A0AAW0A4A0</accession>
<evidence type="ECO:0000313" key="3">
    <source>
        <dbReference type="Proteomes" id="UP001362999"/>
    </source>
</evidence>
<name>A0AAW0A4A0_9AGAR</name>
<evidence type="ECO:0000256" key="1">
    <source>
        <dbReference type="SAM" id="MobiDB-lite"/>
    </source>
</evidence>
<feature type="compositionally biased region" description="Polar residues" evidence="1">
    <location>
        <begin position="124"/>
        <end position="135"/>
    </location>
</feature>
<dbReference type="EMBL" id="JAWWNJ010000088">
    <property type="protein sequence ID" value="KAK7000622.1"/>
    <property type="molecule type" value="Genomic_DNA"/>
</dbReference>
<reference evidence="2 3" key="1">
    <citation type="journal article" date="2024" name="J Genomics">
        <title>Draft genome sequencing and assembly of Favolaschia claudopus CIRM-BRFM 2984 isolated from oak limbs.</title>
        <authorList>
            <person name="Navarro D."/>
            <person name="Drula E."/>
            <person name="Chaduli D."/>
            <person name="Cazenave R."/>
            <person name="Ahrendt S."/>
            <person name="Wang J."/>
            <person name="Lipzen A."/>
            <person name="Daum C."/>
            <person name="Barry K."/>
            <person name="Grigoriev I.V."/>
            <person name="Favel A."/>
            <person name="Rosso M.N."/>
            <person name="Martin F."/>
        </authorList>
    </citation>
    <scope>NUCLEOTIDE SEQUENCE [LARGE SCALE GENOMIC DNA]</scope>
    <source>
        <strain evidence="2 3">CIRM-BRFM 2984</strain>
    </source>
</reference>
<keyword evidence="3" id="KW-1185">Reference proteome</keyword>
<comment type="caution">
    <text evidence="2">The sequence shown here is derived from an EMBL/GenBank/DDBJ whole genome shotgun (WGS) entry which is preliminary data.</text>
</comment>
<dbReference type="Proteomes" id="UP001362999">
    <property type="component" value="Unassembled WGS sequence"/>
</dbReference>
<protein>
    <submittedName>
        <fullName evidence="2">Uncharacterized protein</fullName>
    </submittedName>
</protein>
<gene>
    <name evidence="2" type="ORF">R3P38DRAFT_2797303</name>
</gene>
<evidence type="ECO:0000313" key="2">
    <source>
        <dbReference type="EMBL" id="KAK7000622.1"/>
    </source>
</evidence>
<organism evidence="2 3">
    <name type="scientific">Favolaschia claudopus</name>
    <dbReference type="NCBI Taxonomy" id="2862362"/>
    <lineage>
        <taxon>Eukaryota</taxon>
        <taxon>Fungi</taxon>
        <taxon>Dikarya</taxon>
        <taxon>Basidiomycota</taxon>
        <taxon>Agaricomycotina</taxon>
        <taxon>Agaricomycetes</taxon>
        <taxon>Agaricomycetidae</taxon>
        <taxon>Agaricales</taxon>
        <taxon>Marasmiineae</taxon>
        <taxon>Mycenaceae</taxon>
        <taxon>Favolaschia</taxon>
    </lineage>
</organism>
<proteinExistence type="predicted"/>
<feature type="region of interest" description="Disordered" evidence="1">
    <location>
        <begin position="108"/>
        <end position="135"/>
    </location>
</feature>
<sequence>MQHSRLLERMAAITCIWLVCRREPRPMRVNREEQGRSWDGDLPPQKICETEFRCNWTDRDWFSRFKTDGGAVSVAIVALGYLESTCASKKNIRQMVSSLREDAHMEGLGGRKEHLGGLPENLNPGYSPQDLSLAP</sequence>